<proteinExistence type="inferred from homology"/>
<dbReference type="InterPro" id="IPR000120">
    <property type="entry name" value="Amidase"/>
</dbReference>
<dbReference type="InterPro" id="IPR023631">
    <property type="entry name" value="Amidase_dom"/>
</dbReference>
<keyword evidence="2 7" id="KW-0436">Ligase</keyword>
<organism evidence="9 10">
    <name type="scientific">Candidatus Berkelbacteria bacterium RIFCSPLOWO2_01_FULL_50_28</name>
    <dbReference type="NCBI Taxonomy" id="1797471"/>
    <lineage>
        <taxon>Bacteria</taxon>
        <taxon>Candidatus Berkelbacteria</taxon>
    </lineage>
</organism>
<evidence type="ECO:0000256" key="3">
    <source>
        <dbReference type="ARBA" id="ARBA00022741"/>
    </source>
</evidence>
<feature type="active site" description="Charge relay system" evidence="7">
    <location>
        <position position="40"/>
    </location>
</feature>
<dbReference type="InterPro" id="IPR020556">
    <property type="entry name" value="Amidase_CS"/>
</dbReference>
<dbReference type="EMBL" id="MEZX01000002">
    <property type="protein sequence ID" value="OGD64685.1"/>
    <property type="molecule type" value="Genomic_DNA"/>
</dbReference>
<dbReference type="Gene3D" id="3.90.1300.10">
    <property type="entry name" value="Amidase signature (AS) domain"/>
    <property type="match status" value="1"/>
</dbReference>
<accession>A0A1F5EBC1</accession>
<gene>
    <name evidence="7" type="primary">gatA</name>
    <name evidence="9" type="ORF">A3A71_01360</name>
</gene>
<comment type="caution">
    <text evidence="9">The sequence shown here is derived from an EMBL/GenBank/DDBJ whole genome shotgun (WGS) entry which is preliminary data.</text>
</comment>
<comment type="subunit">
    <text evidence="7">Heterotrimer of A, B and C subunits.</text>
</comment>
<keyword evidence="5 7" id="KW-0648">Protein biosynthesis</keyword>
<evidence type="ECO:0000256" key="1">
    <source>
        <dbReference type="ARBA" id="ARBA00008069"/>
    </source>
</evidence>
<reference evidence="9 10" key="1">
    <citation type="journal article" date="2016" name="Nat. Commun.">
        <title>Thousands of microbial genomes shed light on interconnected biogeochemical processes in an aquifer system.</title>
        <authorList>
            <person name="Anantharaman K."/>
            <person name="Brown C.T."/>
            <person name="Hug L.A."/>
            <person name="Sharon I."/>
            <person name="Castelle C.J."/>
            <person name="Probst A.J."/>
            <person name="Thomas B.C."/>
            <person name="Singh A."/>
            <person name="Wilkins M.J."/>
            <person name="Karaoz U."/>
            <person name="Brodie E.L."/>
            <person name="Williams K.H."/>
            <person name="Hubbard S.S."/>
            <person name="Banfield J.F."/>
        </authorList>
    </citation>
    <scope>NUCLEOTIDE SEQUENCE [LARGE SCALE GENOMIC DNA]</scope>
</reference>
<evidence type="ECO:0000313" key="9">
    <source>
        <dbReference type="EMBL" id="OGD64685.1"/>
    </source>
</evidence>
<evidence type="ECO:0000313" key="10">
    <source>
        <dbReference type="Proteomes" id="UP000177481"/>
    </source>
</evidence>
<evidence type="ECO:0000256" key="7">
    <source>
        <dbReference type="HAMAP-Rule" id="MF_00120"/>
    </source>
</evidence>
<dbReference type="GO" id="GO:0005524">
    <property type="term" value="F:ATP binding"/>
    <property type="evidence" value="ECO:0007669"/>
    <property type="project" value="UniProtKB-KW"/>
</dbReference>
<protein>
    <recommendedName>
        <fullName evidence="7">Glutamyl-tRNA(Gln) amidotransferase subunit A</fullName>
        <shortName evidence="7">Glu-ADT subunit A</shortName>
        <ecNumber evidence="7">6.3.5.7</ecNumber>
    </recommendedName>
</protein>
<keyword evidence="4 7" id="KW-0067">ATP-binding</keyword>
<keyword evidence="3 7" id="KW-0547">Nucleotide-binding</keyword>
<evidence type="ECO:0000256" key="2">
    <source>
        <dbReference type="ARBA" id="ARBA00022598"/>
    </source>
</evidence>
<dbReference type="Proteomes" id="UP000177481">
    <property type="component" value="Unassembled WGS sequence"/>
</dbReference>
<dbReference type="PROSITE" id="PS00571">
    <property type="entry name" value="AMIDASES"/>
    <property type="match status" value="1"/>
</dbReference>
<comment type="function">
    <text evidence="7">Allows the formation of correctly charged Gln-tRNA(Gln) through the transamidation of misacylated Glu-tRNA(Gln) in organisms which lack glutaminyl-tRNA synthetase. The reaction takes place in the presence of glutamine and ATP through an activated gamma-phospho-Glu-tRNA(Gln).</text>
</comment>
<feature type="active site" description="Acyl-ester intermediate" evidence="7">
    <location>
        <position position="139"/>
    </location>
</feature>
<dbReference type="NCBIfam" id="TIGR00132">
    <property type="entry name" value="gatA"/>
    <property type="match status" value="1"/>
</dbReference>
<dbReference type="SUPFAM" id="SSF75304">
    <property type="entry name" value="Amidase signature (AS) enzymes"/>
    <property type="match status" value="1"/>
</dbReference>
<dbReference type="PANTHER" id="PTHR11895:SF7">
    <property type="entry name" value="GLUTAMYL-TRNA(GLN) AMIDOTRANSFERASE SUBUNIT A, MITOCHONDRIAL"/>
    <property type="match status" value="1"/>
</dbReference>
<sequence length="446" mass="48067">MSELNAFLHTDLKPISPSPLDSLELARGNRSLEGMKVAIKDNIAVADWPLTAGSKILDGYISPYDATVITKLKRAGATLIGKTNLDEFAMGSSTETSAFGPALNPWDNTRVPGGSSGGSAAAVAAGLCDVALGSDTAGSIRQPAAFCGVTGLKPTYGSVSRYGLVALASSFDVIGAMAYKAEDVERVFAAMSGQDEFDQTTFSYKYKPEGVKVDGLKIGLPRELWELEIDPEIKKATQELVKFFVDRGAKISDVSLPSLPLALPAYYVILPAEASANLARFDGIRYKHSEPTETLLERYTKTRSVGFGAEVKRRILLGTFALSVGHYDAYYQQAVNVQRKIEQEHQEVFEKVDVLISPTTPSLPFKIGEKIDDPIEMYKSDLLTVGANLAGVPAISLPVGFSKSGLPIGAQIIAKRGSDNVVLDLAKIFQAETEHHNRRPEPSNHQ</sequence>
<dbReference type="AlphaFoldDB" id="A0A1F5EBC1"/>
<name>A0A1F5EBC1_9BACT</name>
<dbReference type="EC" id="6.3.5.7" evidence="7"/>
<feature type="active site" description="Charge relay system" evidence="7">
    <location>
        <position position="115"/>
    </location>
</feature>
<evidence type="ECO:0000259" key="8">
    <source>
        <dbReference type="Pfam" id="PF01425"/>
    </source>
</evidence>
<evidence type="ECO:0000256" key="6">
    <source>
        <dbReference type="ARBA" id="ARBA00047407"/>
    </source>
</evidence>
<dbReference type="GO" id="GO:0050567">
    <property type="term" value="F:glutaminyl-tRNA synthase (glutamine-hydrolyzing) activity"/>
    <property type="evidence" value="ECO:0007669"/>
    <property type="project" value="UniProtKB-UniRule"/>
</dbReference>
<dbReference type="InterPro" id="IPR004412">
    <property type="entry name" value="GatA"/>
</dbReference>
<dbReference type="GO" id="GO:0006412">
    <property type="term" value="P:translation"/>
    <property type="evidence" value="ECO:0007669"/>
    <property type="project" value="UniProtKB-UniRule"/>
</dbReference>
<dbReference type="GO" id="GO:0030956">
    <property type="term" value="C:glutamyl-tRNA(Gln) amidotransferase complex"/>
    <property type="evidence" value="ECO:0007669"/>
    <property type="project" value="InterPro"/>
</dbReference>
<feature type="domain" description="Amidase" evidence="8">
    <location>
        <begin position="30"/>
        <end position="423"/>
    </location>
</feature>
<comment type="similarity">
    <text evidence="1 7">Belongs to the amidase family. GatA subfamily.</text>
</comment>
<dbReference type="HAMAP" id="MF_00120">
    <property type="entry name" value="GatA"/>
    <property type="match status" value="1"/>
</dbReference>
<dbReference type="STRING" id="1797471.A3A71_01360"/>
<comment type="catalytic activity">
    <reaction evidence="6 7">
        <text>L-glutamyl-tRNA(Gln) + L-glutamine + ATP + H2O = L-glutaminyl-tRNA(Gln) + L-glutamate + ADP + phosphate + H(+)</text>
        <dbReference type="Rhea" id="RHEA:17521"/>
        <dbReference type="Rhea" id="RHEA-COMP:9681"/>
        <dbReference type="Rhea" id="RHEA-COMP:9684"/>
        <dbReference type="ChEBI" id="CHEBI:15377"/>
        <dbReference type="ChEBI" id="CHEBI:15378"/>
        <dbReference type="ChEBI" id="CHEBI:29985"/>
        <dbReference type="ChEBI" id="CHEBI:30616"/>
        <dbReference type="ChEBI" id="CHEBI:43474"/>
        <dbReference type="ChEBI" id="CHEBI:58359"/>
        <dbReference type="ChEBI" id="CHEBI:78520"/>
        <dbReference type="ChEBI" id="CHEBI:78521"/>
        <dbReference type="ChEBI" id="CHEBI:456216"/>
        <dbReference type="EC" id="6.3.5.7"/>
    </reaction>
</comment>
<evidence type="ECO:0000256" key="5">
    <source>
        <dbReference type="ARBA" id="ARBA00022917"/>
    </source>
</evidence>
<dbReference type="Pfam" id="PF01425">
    <property type="entry name" value="Amidase"/>
    <property type="match status" value="1"/>
</dbReference>
<evidence type="ECO:0000256" key="4">
    <source>
        <dbReference type="ARBA" id="ARBA00022840"/>
    </source>
</evidence>
<dbReference type="InterPro" id="IPR036928">
    <property type="entry name" value="AS_sf"/>
</dbReference>
<dbReference type="PANTHER" id="PTHR11895">
    <property type="entry name" value="TRANSAMIDASE"/>
    <property type="match status" value="1"/>
</dbReference>